<gene>
    <name evidence="2" type="ORF">PGX00_05325</name>
</gene>
<proteinExistence type="predicted"/>
<dbReference type="Pfam" id="PF04964">
    <property type="entry name" value="Flp_Fap"/>
    <property type="match status" value="1"/>
</dbReference>
<evidence type="ECO:0000313" key="3">
    <source>
        <dbReference type="Proteomes" id="UP001210678"/>
    </source>
</evidence>
<sequence length="67" mass="7040">MFLSTYVKVQSLLTEFKNDERGVTAIEYAVVAVAVATVVAVVFGSGTEGPLFDVIDGLLGDVAAIFD</sequence>
<dbReference type="InterPro" id="IPR007047">
    <property type="entry name" value="Flp_Fap"/>
</dbReference>
<dbReference type="RefSeq" id="WP_272133506.1">
    <property type="nucleotide sequence ID" value="NZ_JAQLOI010000001.1"/>
</dbReference>
<reference evidence="2 3" key="1">
    <citation type="submission" date="2023-01" db="EMBL/GenBank/DDBJ databases">
        <title>Vibrio sp. KJ40-1 sp.nov, isolated from marine algae.</title>
        <authorList>
            <person name="Butt M."/>
            <person name="Kim J.M.J."/>
            <person name="Jeon C.O.C."/>
        </authorList>
    </citation>
    <scope>NUCLEOTIDE SEQUENCE [LARGE SCALE GENOMIC DNA]</scope>
    <source>
        <strain evidence="2 3">KJ40-1</strain>
    </source>
</reference>
<name>A0ABT4YPK3_9VIBR</name>
<comment type="caution">
    <text evidence="2">The sequence shown here is derived from an EMBL/GenBank/DDBJ whole genome shotgun (WGS) entry which is preliminary data.</text>
</comment>
<keyword evidence="1" id="KW-0472">Membrane</keyword>
<evidence type="ECO:0000256" key="1">
    <source>
        <dbReference type="SAM" id="Phobius"/>
    </source>
</evidence>
<dbReference type="EMBL" id="JAQLOI010000001">
    <property type="protein sequence ID" value="MDB1123126.1"/>
    <property type="molecule type" value="Genomic_DNA"/>
</dbReference>
<organism evidence="2 3">
    <name type="scientific">Vibrio algarum</name>
    <dbReference type="NCBI Taxonomy" id="3020714"/>
    <lineage>
        <taxon>Bacteria</taxon>
        <taxon>Pseudomonadati</taxon>
        <taxon>Pseudomonadota</taxon>
        <taxon>Gammaproteobacteria</taxon>
        <taxon>Vibrionales</taxon>
        <taxon>Vibrionaceae</taxon>
        <taxon>Vibrio</taxon>
    </lineage>
</organism>
<accession>A0ABT4YPK3</accession>
<evidence type="ECO:0000313" key="2">
    <source>
        <dbReference type="EMBL" id="MDB1123126.1"/>
    </source>
</evidence>
<protein>
    <submittedName>
        <fullName evidence="2">Flp family type IVb pilin</fullName>
    </submittedName>
</protein>
<feature type="transmembrane region" description="Helical" evidence="1">
    <location>
        <begin position="25"/>
        <end position="44"/>
    </location>
</feature>
<dbReference type="Proteomes" id="UP001210678">
    <property type="component" value="Unassembled WGS sequence"/>
</dbReference>
<keyword evidence="1" id="KW-1133">Transmembrane helix</keyword>
<keyword evidence="1" id="KW-0812">Transmembrane</keyword>
<keyword evidence="3" id="KW-1185">Reference proteome</keyword>